<name>A0AAU9BYH9_9GAMM</name>
<evidence type="ECO:0000313" key="3">
    <source>
        <dbReference type="Proteomes" id="UP001321450"/>
    </source>
</evidence>
<dbReference type="SUPFAM" id="SSF50630">
    <property type="entry name" value="Acid proteases"/>
    <property type="match status" value="1"/>
</dbReference>
<dbReference type="CDD" id="cd05483">
    <property type="entry name" value="retropepsin_like_bacteria"/>
    <property type="match status" value="1"/>
</dbReference>
<dbReference type="EMBL" id="AP024718">
    <property type="protein sequence ID" value="BCX88588.1"/>
    <property type="molecule type" value="Genomic_DNA"/>
</dbReference>
<dbReference type="Pfam" id="PF13975">
    <property type="entry name" value="gag-asp_proteas"/>
    <property type="match status" value="1"/>
</dbReference>
<keyword evidence="3" id="KW-1185">Reference proteome</keyword>
<dbReference type="Gene3D" id="2.40.70.10">
    <property type="entry name" value="Acid Proteases"/>
    <property type="match status" value="1"/>
</dbReference>
<dbReference type="PROSITE" id="PS00141">
    <property type="entry name" value="ASP_PROTEASE"/>
    <property type="match status" value="1"/>
</dbReference>
<dbReference type="AlphaFoldDB" id="A0AAU9BYH9"/>
<dbReference type="Proteomes" id="UP001321450">
    <property type="component" value="Chromosome"/>
</dbReference>
<accession>A0AAU9BYH9</accession>
<dbReference type="InterPro" id="IPR034122">
    <property type="entry name" value="Retropepsin-like_bacterial"/>
</dbReference>
<keyword evidence="1" id="KW-0472">Membrane</keyword>
<sequence length="266" mass="30008">MGLYDRDYYRERFKEQPKKNQRCFRDKKSFRLKHILYSLTILGLLWYGIRNHLYSNIPLLINTPKPIPGGVILPRDDRGHYRGIAYINGVPMQFMIDTGASRIAIPKIKAIQAGLSKGKPIISHTAGGTVLDYQTRLKEIRIGNAVLYNIPAIINDHIDEVLVGMNFVKNFTMIQNGDTLTLKYPGYNGEIPISTVTTSPKAQRSLRRTIDSPATATGRKINDNRAALAISQKYSQSKHPSVRVIKKSICSVHEGIKRCITAYSDH</sequence>
<protein>
    <submittedName>
        <fullName evidence="2">Aspartyl protease family protein</fullName>
    </submittedName>
</protein>
<feature type="transmembrane region" description="Helical" evidence="1">
    <location>
        <begin position="32"/>
        <end position="49"/>
    </location>
</feature>
<dbReference type="RefSeq" id="WP_286293754.1">
    <property type="nucleotide sequence ID" value="NZ_AP024718.1"/>
</dbReference>
<reference evidence="3" key="1">
    <citation type="journal article" date="2024" name="Int. J. Syst. Evol. Microbiol.">
        <title>Methylomarinovum tepidoasis sp. nov., a moderately thermophilic methanotroph of the family Methylothermaceae isolated from a deep-sea hydrothermal field.</title>
        <authorList>
            <person name="Hirayama H."/>
            <person name="Takaki Y."/>
            <person name="Abe M."/>
            <person name="Miyazaki M."/>
            <person name="Uematsu K."/>
            <person name="Matsui Y."/>
            <person name="Takai K."/>
        </authorList>
    </citation>
    <scope>NUCLEOTIDE SEQUENCE [LARGE SCALE GENOMIC DNA]</scope>
    <source>
        <strain evidence="3">IN45</strain>
    </source>
</reference>
<dbReference type="InterPro" id="IPR001969">
    <property type="entry name" value="Aspartic_peptidase_AS"/>
</dbReference>
<dbReference type="GO" id="GO:0004190">
    <property type="term" value="F:aspartic-type endopeptidase activity"/>
    <property type="evidence" value="ECO:0007669"/>
    <property type="project" value="InterPro"/>
</dbReference>
<dbReference type="InterPro" id="IPR021109">
    <property type="entry name" value="Peptidase_aspartic_dom_sf"/>
</dbReference>
<dbReference type="InterPro" id="IPR011969">
    <property type="entry name" value="Clan_AA_Asp_peptidase_C"/>
</dbReference>
<gene>
    <name evidence="2" type="ORF">MIN45_P0957</name>
</gene>
<dbReference type="GO" id="GO:0006508">
    <property type="term" value="P:proteolysis"/>
    <property type="evidence" value="ECO:0007669"/>
    <property type="project" value="UniProtKB-KW"/>
</dbReference>
<dbReference type="NCBIfam" id="TIGR02281">
    <property type="entry name" value="clan_AA_DTGA"/>
    <property type="match status" value="1"/>
</dbReference>
<dbReference type="KEGG" id="meiy:MIN45_P0957"/>
<keyword evidence="2" id="KW-0378">Hydrolase</keyword>
<keyword evidence="1" id="KW-0812">Transmembrane</keyword>
<proteinExistence type="predicted"/>
<keyword evidence="2" id="KW-0645">Protease</keyword>
<evidence type="ECO:0000256" key="1">
    <source>
        <dbReference type="SAM" id="Phobius"/>
    </source>
</evidence>
<evidence type="ECO:0000313" key="2">
    <source>
        <dbReference type="EMBL" id="BCX88588.1"/>
    </source>
</evidence>
<keyword evidence="1" id="KW-1133">Transmembrane helix</keyword>
<organism evidence="2 3">
    <name type="scientific">Methylomarinovum tepidoasis</name>
    <dbReference type="NCBI Taxonomy" id="2840183"/>
    <lineage>
        <taxon>Bacteria</taxon>
        <taxon>Pseudomonadati</taxon>
        <taxon>Pseudomonadota</taxon>
        <taxon>Gammaproteobacteria</taxon>
        <taxon>Methylococcales</taxon>
        <taxon>Methylothermaceae</taxon>
        <taxon>Methylomarinovum</taxon>
    </lineage>
</organism>